<comment type="caution">
    <text evidence="1">The sequence shown here is derived from an EMBL/GenBank/DDBJ whole genome shotgun (WGS) entry which is preliminary data.</text>
</comment>
<protein>
    <submittedName>
        <fullName evidence="1">Uncharacterized protein</fullName>
    </submittedName>
</protein>
<proteinExistence type="predicted"/>
<organism evidence="1 2">
    <name type="scientific">Leptospira mayottensis 200901122</name>
    <dbReference type="NCBI Taxonomy" id="1193010"/>
    <lineage>
        <taxon>Bacteria</taxon>
        <taxon>Pseudomonadati</taxon>
        <taxon>Spirochaetota</taxon>
        <taxon>Spirochaetia</taxon>
        <taxon>Leptospirales</taxon>
        <taxon>Leptospiraceae</taxon>
        <taxon>Leptospira</taxon>
    </lineage>
</organism>
<accession>A0AA87MM02</accession>
<dbReference type="Proteomes" id="UP000001343">
    <property type="component" value="Unassembled WGS sequence"/>
</dbReference>
<name>A0AA87MM02_9LEPT</name>
<sequence>MEFSSNDRLEKIQIREDIELTRKILRNPQIHRIVEILLEVPTGELNKIETILKTFRQKQ</sequence>
<evidence type="ECO:0000313" key="1">
    <source>
        <dbReference type="EMBL" id="EKR98659.1"/>
    </source>
</evidence>
<evidence type="ECO:0000313" key="2">
    <source>
        <dbReference type="Proteomes" id="UP000001343"/>
    </source>
</evidence>
<reference evidence="1 2" key="1">
    <citation type="journal article" date="2014" name="Int. J. Syst. Evol. Microbiol.">
        <title>Leptospira mayottensis sp. nov., a pathogenic species of the genus Leptospira isolated from humans.</title>
        <authorList>
            <person name="Bourhy P."/>
            <person name="Collet L."/>
            <person name="Brisse S."/>
            <person name="Picardeau M."/>
        </authorList>
    </citation>
    <scope>NUCLEOTIDE SEQUENCE [LARGE SCALE GENOMIC DNA]</scope>
    <source>
        <strain evidence="1 2">200901122</strain>
    </source>
</reference>
<dbReference type="EMBL" id="AKWM02000078">
    <property type="protein sequence ID" value="EKR98659.1"/>
    <property type="molecule type" value="Genomic_DNA"/>
</dbReference>
<dbReference type="AlphaFoldDB" id="A0AA87MM02"/>
<gene>
    <name evidence="1" type="ORF">LEP1GSC125_1859</name>
</gene>